<sequence>MRPSVIMTWIKIFVRLQKCRSICCLLTQSGSLKVVTLTTSDVCAFMFRSSCVYFRLKRVQKQISVVIFLN</sequence>
<keyword evidence="1" id="KW-0732">Signal</keyword>
<feature type="signal peptide" evidence="1">
    <location>
        <begin position="1"/>
        <end position="21"/>
    </location>
</feature>
<accession>B6SIR5</accession>
<evidence type="ECO:0000313" key="2">
    <source>
        <dbReference type="EMBL" id="ACG24748.1"/>
    </source>
</evidence>
<protein>
    <recommendedName>
        <fullName evidence="3">Secreted protein</fullName>
    </recommendedName>
</protein>
<name>B6SIR5_MAIZE</name>
<feature type="chain" id="PRO_5002849571" description="Secreted protein" evidence="1">
    <location>
        <begin position="22"/>
        <end position="70"/>
    </location>
</feature>
<organism evidence="2">
    <name type="scientific">Zea mays</name>
    <name type="common">Maize</name>
    <dbReference type="NCBI Taxonomy" id="4577"/>
    <lineage>
        <taxon>Eukaryota</taxon>
        <taxon>Viridiplantae</taxon>
        <taxon>Streptophyta</taxon>
        <taxon>Embryophyta</taxon>
        <taxon>Tracheophyta</taxon>
        <taxon>Spermatophyta</taxon>
        <taxon>Magnoliopsida</taxon>
        <taxon>Liliopsida</taxon>
        <taxon>Poales</taxon>
        <taxon>Poaceae</taxon>
        <taxon>PACMAD clade</taxon>
        <taxon>Panicoideae</taxon>
        <taxon>Andropogonodae</taxon>
        <taxon>Andropogoneae</taxon>
        <taxon>Tripsacinae</taxon>
        <taxon>Zea</taxon>
    </lineage>
</organism>
<dbReference type="AlphaFoldDB" id="B6SIR5"/>
<evidence type="ECO:0000256" key="1">
    <source>
        <dbReference type="SAM" id="SignalP"/>
    </source>
</evidence>
<dbReference type="EMBL" id="EU952630">
    <property type="protein sequence ID" value="ACG24748.1"/>
    <property type="molecule type" value="mRNA"/>
</dbReference>
<evidence type="ECO:0008006" key="3">
    <source>
        <dbReference type="Google" id="ProtNLM"/>
    </source>
</evidence>
<proteinExistence type="evidence at transcript level"/>
<reference evidence="2" key="1">
    <citation type="journal article" date="2009" name="Plant Mol. Biol.">
        <title>Insights into corn genes derived from large-scale cDNA sequencing.</title>
        <authorList>
            <person name="Alexandrov N.N."/>
            <person name="Brover V.V."/>
            <person name="Freidin S."/>
            <person name="Troukhan M.E."/>
            <person name="Tatarinova T.V."/>
            <person name="Zhang H."/>
            <person name="Swaller T.J."/>
            <person name="Lu Y.P."/>
            <person name="Bouck J."/>
            <person name="Flavell R.B."/>
            <person name="Feldmann K.A."/>
        </authorList>
    </citation>
    <scope>NUCLEOTIDE SEQUENCE</scope>
</reference>